<feature type="domain" description="Mediator complex subunit MED14 N-terminal" evidence="9">
    <location>
        <begin position="24"/>
        <end position="208"/>
    </location>
</feature>
<comment type="function">
    <text evidence="7">Component of the Mediator complex, a coactivator involved in the regulated transcription of nearly all RNA polymerase II-dependent genes. Mediator functions as a bridge to convey information from gene-specific regulatory proteins to the basal RNA polymerase II transcription machinery. Mediator is recruited to promoters by direct interactions with regulatory proteins and serves as a scaffold for the assembly of a functional preinitiation complex with RNA polymerase II and the general transcription factors.</text>
</comment>
<dbReference type="InterPro" id="IPR055122">
    <property type="entry name" value="Med14_N"/>
</dbReference>
<keyword evidence="3 7" id="KW-0805">Transcription regulation</keyword>
<accession>A0ABR2YEE1</accession>
<evidence type="ECO:0000256" key="5">
    <source>
        <dbReference type="ARBA" id="ARBA00023163"/>
    </source>
</evidence>
<gene>
    <name evidence="10" type="ORF">WJX75_009266</name>
</gene>
<evidence type="ECO:0000259" key="9">
    <source>
        <dbReference type="Pfam" id="PF08638"/>
    </source>
</evidence>
<feature type="region of interest" description="Disordered" evidence="8">
    <location>
        <begin position="209"/>
        <end position="260"/>
    </location>
</feature>
<keyword evidence="11" id="KW-1185">Reference proteome</keyword>
<feature type="region of interest" description="Disordered" evidence="8">
    <location>
        <begin position="476"/>
        <end position="502"/>
    </location>
</feature>
<keyword evidence="5 7" id="KW-0804">Transcription</keyword>
<feature type="region of interest" description="Disordered" evidence="8">
    <location>
        <begin position="1145"/>
        <end position="1171"/>
    </location>
</feature>
<keyword evidence="6 7" id="KW-0539">Nucleus</keyword>
<comment type="subcellular location">
    <subcellularLocation>
        <location evidence="1 7">Nucleus</location>
    </subcellularLocation>
</comment>
<evidence type="ECO:0000313" key="11">
    <source>
        <dbReference type="Proteomes" id="UP001491310"/>
    </source>
</evidence>
<dbReference type="Proteomes" id="UP001491310">
    <property type="component" value="Unassembled WGS sequence"/>
</dbReference>
<feature type="compositionally biased region" description="Low complexity" evidence="8">
    <location>
        <begin position="486"/>
        <end position="498"/>
    </location>
</feature>
<organism evidence="10 11">
    <name type="scientific">Coccomyxa subellipsoidea</name>
    <dbReference type="NCBI Taxonomy" id="248742"/>
    <lineage>
        <taxon>Eukaryota</taxon>
        <taxon>Viridiplantae</taxon>
        <taxon>Chlorophyta</taxon>
        <taxon>core chlorophytes</taxon>
        <taxon>Trebouxiophyceae</taxon>
        <taxon>Trebouxiophyceae incertae sedis</taxon>
        <taxon>Coccomyxaceae</taxon>
        <taxon>Coccomyxa</taxon>
    </lineage>
</organism>
<dbReference type="Pfam" id="PF08638">
    <property type="entry name" value="Med14"/>
    <property type="match status" value="1"/>
</dbReference>
<evidence type="ECO:0000256" key="1">
    <source>
        <dbReference type="ARBA" id="ARBA00004123"/>
    </source>
</evidence>
<evidence type="ECO:0000256" key="8">
    <source>
        <dbReference type="SAM" id="MobiDB-lite"/>
    </source>
</evidence>
<dbReference type="InterPro" id="IPR013947">
    <property type="entry name" value="Mediator_Med14"/>
</dbReference>
<evidence type="ECO:0000256" key="6">
    <source>
        <dbReference type="ARBA" id="ARBA00023242"/>
    </source>
</evidence>
<evidence type="ECO:0000256" key="3">
    <source>
        <dbReference type="ARBA" id="ARBA00023015"/>
    </source>
</evidence>
<protein>
    <recommendedName>
        <fullName evidence="7">Mediator of RNA polymerase II transcription subunit 14</fullName>
    </recommendedName>
    <alternativeName>
        <fullName evidence="7">Mediator complex subunit 14</fullName>
    </alternativeName>
</protein>
<keyword evidence="4 7" id="KW-0010">Activator</keyword>
<feature type="region of interest" description="Disordered" evidence="8">
    <location>
        <begin position="354"/>
        <end position="401"/>
    </location>
</feature>
<evidence type="ECO:0000256" key="2">
    <source>
        <dbReference type="ARBA" id="ARBA00007813"/>
    </source>
</evidence>
<evidence type="ECO:0000256" key="7">
    <source>
        <dbReference type="RuleBase" id="RU365082"/>
    </source>
</evidence>
<dbReference type="PANTHER" id="PTHR12809">
    <property type="entry name" value="MEDIATOR COMPLEX SUBUNIT"/>
    <property type="match status" value="1"/>
</dbReference>
<evidence type="ECO:0000313" key="10">
    <source>
        <dbReference type="EMBL" id="KAK9903582.1"/>
    </source>
</evidence>
<comment type="similarity">
    <text evidence="2 7">Belongs to the Mediator complex subunit 14 family.</text>
</comment>
<dbReference type="PANTHER" id="PTHR12809:SF2">
    <property type="entry name" value="MEDIATOR OF RNA POLYMERASE II TRANSCRIPTION SUBUNIT 14"/>
    <property type="match status" value="1"/>
</dbReference>
<comment type="subunit">
    <text evidence="7">Component of the Mediator complex.</text>
</comment>
<comment type="caution">
    <text evidence="10">The sequence shown here is derived from an EMBL/GenBank/DDBJ whole genome shotgun (WGS) entry which is preliminary data.</text>
</comment>
<sequence length="1224" mass="129322">MSKSGIDGLMGDQAALSGGLRLIDVRQILDVFLEQTHYHLRDLSLNLEAQGDDDRKRALMLFLHNTKQRLLRLLIVVKWANKARVVAEVGRILDVAARQANACRDAADQLAYLHGELEDTRVPAYDAPTALEVLQTGDYALLPSCIEELRPPPAPPPAVRRARLRLMDQILRSTLLQEKLPAGVAVASIGGGVVELRCGKLWEARLTLVPAPPPPPKAPAAQQDASGGDGEGNGPVMSQDKSQEATAEGAGPNQLPSPKAEPMEMDVQYTSDAPSEAVLQNASGEKRDEAVQAGGVLEERWRWRVLSAKVLPHFTRTTLMAPQQASQLQGAIEMRMWAALDAAGEDLRREAAQLGSERMEPEPGSSEHGPLTIGTNEAKPEVHAAKEASTNSSAVKEEPKSRQSPLVILHGILRDVGSRLVLNEAVLWAKSATKKPDGRWAKLLRIEPSKTLSLGIRICYWLSVPTVTPVDLKRLQQPESAPPPQRSTQQPQQHTPPSVEIGVAKSGEPSIVACPELVHAMHSAGVPDSGSQVTLNIDLASLATEKVLLRAAQANAAIQLAAIEALLRRSGNLQANNGAIALLAPAADGVASGALPSPVLELSCDREPLISVSVQLRTGRLLLHGGDSGGAGLGQEFAPLLRQEEDRLAALQEEALKQTPAEGLGTVGAAAADRLARSLESLWLNLSVRSRYAQLLSTAQSLCLYKAQIPAALLKAYAASTPLARVPAKNVIFMAFPPVPPLPAAQPGFEGASRQDRLDSLLGKGGAGVQLYLQAEMCRGLQWRYSLVIAGCDAQNMPVKVLHVSPVPVDVDTRHGSSASVGQIVWELLRLQLKALGISYTEEVCLAELPAAACVHMANGQVAPAALKDKTAAAIAASGALQRCLRLHGLHSLRLLDHANGVSGPIGVLLRVGTDSQPGQSAWRVTVQSAYFGGLPASCAPGPASADAGCAAKHISQNPDGLTLEYSFATGGTIERAMADLRRLIRLHLSLARMAALMRAAKGASHDTPGSPSKTADRGIRCRMSATPSLPASMLEAFADMADAGEEELLLDALSVCSCALAVLAAELSAAALLEAGLLPEEVSLRAVIAPYKLRLSVTQGANAELAMGMHLLAGGLIWLAPLSGREDARANLLNRLSRLPEAFLPDASETAAPEQEAEESKGRGPQTAPSVLDSAMEIDGVSSPPQEPPAGSSAAAVRTGLWVRTTAFPAALRTVLKVAAEMV</sequence>
<name>A0ABR2YEE1_9CHLO</name>
<proteinExistence type="inferred from homology"/>
<dbReference type="EMBL" id="JALJOT010000014">
    <property type="protein sequence ID" value="KAK9903582.1"/>
    <property type="molecule type" value="Genomic_DNA"/>
</dbReference>
<evidence type="ECO:0000256" key="4">
    <source>
        <dbReference type="ARBA" id="ARBA00023159"/>
    </source>
</evidence>
<reference evidence="10 11" key="1">
    <citation type="journal article" date="2024" name="Nat. Commun.">
        <title>Phylogenomics reveals the evolutionary origins of lichenization in chlorophyte algae.</title>
        <authorList>
            <person name="Puginier C."/>
            <person name="Libourel C."/>
            <person name="Otte J."/>
            <person name="Skaloud P."/>
            <person name="Haon M."/>
            <person name="Grisel S."/>
            <person name="Petersen M."/>
            <person name="Berrin J.G."/>
            <person name="Delaux P.M."/>
            <person name="Dal Grande F."/>
            <person name="Keller J."/>
        </authorList>
    </citation>
    <scope>NUCLEOTIDE SEQUENCE [LARGE SCALE GENOMIC DNA]</scope>
    <source>
        <strain evidence="10 11">SAG 216-7</strain>
    </source>
</reference>